<feature type="repeat" description="TPR" evidence="1">
    <location>
        <begin position="318"/>
        <end position="351"/>
    </location>
</feature>
<evidence type="ECO:0000313" key="2">
    <source>
        <dbReference type="EMBL" id="GIH10267.1"/>
    </source>
</evidence>
<proteinExistence type="predicted"/>
<dbReference type="InterPro" id="IPR019734">
    <property type="entry name" value="TPR_rpt"/>
</dbReference>
<keyword evidence="3" id="KW-1185">Reference proteome</keyword>
<sequence length="434" mass="47959">MVVMDRPLPRTLLEQLVRRSRRTIEENCSAFEHTGREQGEKVTLSPRHLSRWMAGKVASARPVAQRVAALHWGYAFEMLVGQPLSEAELRLARGEAEPTITYARPQLTGESALDSVELLRRALHDAISIGNVSEAGLDEWELTVHTHGQATRFRPAALMLAELATDFADLQRLLERRHSALALRRLTRTAAQMAGLMFLTLIKLDEPLAARNWARTARVAADEAGDIATRSWVHAQEAYVHYYAGNLAEAVAVARHAQAIAGRMICVGLPLAAALEARVHGVLGRRQEAKVALDKAEATVAVLDLDARMPSAFGYNEAQLRFHAGNTYTHLNDTELALAAQREALTLYPERDYLDRALVRLDGAACLAYDGELDQAMQAAAGALLDLTEEQRCGLAWLRAREIWQSLPTRHQVAPAARELRDLLMLMSKGGEPK</sequence>
<accession>A0A8J3QIH3</accession>
<name>A0A8J3QIH3_9ACTN</name>
<dbReference type="AlphaFoldDB" id="A0A8J3QIH3"/>
<evidence type="ECO:0000256" key="1">
    <source>
        <dbReference type="PROSITE-ProRule" id="PRU00339"/>
    </source>
</evidence>
<dbReference type="SUPFAM" id="SSF48452">
    <property type="entry name" value="TPR-like"/>
    <property type="match status" value="1"/>
</dbReference>
<evidence type="ECO:0000313" key="3">
    <source>
        <dbReference type="Proteomes" id="UP000612899"/>
    </source>
</evidence>
<evidence type="ECO:0008006" key="4">
    <source>
        <dbReference type="Google" id="ProtNLM"/>
    </source>
</evidence>
<gene>
    <name evidence="2" type="ORF">Rhe02_83340</name>
</gene>
<protein>
    <recommendedName>
        <fullName evidence="4">XRE family transcriptional regulator</fullName>
    </recommendedName>
</protein>
<dbReference type="PROSITE" id="PS50005">
    <property type="entry name" value="TPR"/>
    <property type="match status" value="1"/>
</dbReference>
<comment type="caution">
    <text evidence="2">The sequence shown here is derived from an EMBL/GenBank/DDBJ whole genome shotgun (WGS) entry which is preliminary data.</text>
</comment>
<dbReference type="Gene3D" id="1.25.40.10">
    <property type="entry name" value="Tetratricopeptide repeat domain"/>
    <property type="match status" value="1"/>
</dbReference>
<keyword evidence="1" id="KW-0802">TPR repeat</keyword>
<organism evidence="2 3">
    <name type="scientific">Rhizocola hellebori</name>
    <dbReference type="NCBI Taxonomy" id="1392758"/>
    <lineage>
        <taxon>Bacteria</taxon>
        <taxon>Bacillati</taxon>
        <taxon>Actinomycetota</taxon>
        <taxon>Actinomycetes</taxon>
        <taxon>Micromonosporales</taxon>
        <taxon>Micromonosporaceae</taxon>
        <taxon>Rhizocola</taxon>
    </lineage>
</organism>
<dbReference type="EMBL" id="BONY01000089">
    <property type="protein sequence ID" value="GIH10267.1"/>
    <property type="molecule type" value="Genomic_DNA"/>
</dbReference>
<dbReference type="Proteomes" id="UP000612899">
    <property type="component" value="Unassembled WGS sequence"/>
</dbReference>
<reference evidence="2" key="1">
    <citation type="submission" date="2021-01" db="EMBL/GenBank/DDBJ databases">
        <title>Whole genome shotgun sequence of Rhizocola hellebori NBRC 109834.</title>
        <authorList>
            <person name="Komaki H."/>
            <person name="Tamura T."/>
        </authorList>
    </citation>
    <scope>NUCLEOTIDE SEQUENCE</scope>
    <source>
        <strain evidence="2">NBRC 109834</strain>
    </source>
</reference>
<dbReference type="InterPro" id="IPR011990">
    <property type="entry name" value="TPR-like_helical_dom_sf"/>
</dbReference>